<dbReference type="AlphaFoldDB" id="B8IY44"/>
<name>B8IY44_METNO</name>
<evidence type="ECO:0000313" key="2">
    <source>
        <dbReference type="EMBL" id="ACL63334.1"/>
    </source>
</evidence>
<feature type="region of interest" description="Disordered" evidence="1">
    <location>
        <begin position="83"/>
        <end position="118"/>
    </location>
</feature>
<dbReference type="EMBL" id="CP001354">
    <property type="protein sequence ID" value="ACL63334.1"/>
    <property type="molecule type" value="Genomic_DNA"/>
</dbReference>
<dbReference type="KEGG" id="mno:Mnod_7741"/>
<geneLocation type="plasmid" evidence="2 3">
    <name>pMNOD05</name>
</geneLocation>
<organism evidence="2 3">
    <name type="scientific">Methylobacterium nodulans (strain LMG 21967 / CNCM I-2342 / ORS 2060)</name>
    <dbReference type="NCBI Taxonomy" id="460265"/>
    <lineage>
        <taxon>Bacteria</taxon>
        <taxon>Pseudomonadati</taxon>
        <taxon>Pseudomonadota</taxon>
        <taxon>Alphaproteobacteria</taxon>
        <taxon>Hyphomicrobiales</taxon>
        <taxon>Methylobacteriaceae</taxon>
        <taxon>Methylobacterium</taxon>
    </lineage>
</organism>
<dbReference type="Proteomes" id="UP000008207">
    <property type="component" value="Plasmid pMNOD05"/>
</dbReference>
<proteinExistence type="predicted"/>
<accession>B8IY44</accession>
<evidence type="ECO:0000256" key="1">
    <source>
        <dbReference type="SAM" id="MobiDB-lite"/>
    </source>
</evidence>
<keyword evidence="3" id="KW-1185">Reference proteome</keyword>
<reference evidence="3" key="1">
    <citation type="submission" date="2009-01" db="EMBL/GenBank/DDBJ databases">
        <title>Complete sequence of plasmid 5 of Methylobacterium nodulans ORS 2060.</title>
        <authorList>
            <consortium name="US DOE Joint Genome Institute"/>
            <person name="Lucas S."/>
            <person name="Copeland A."/>
            <person name="Lapidus A."/>
            <person name="Glavina del Rio T."/>
            <person name="Dalin E."/>
            <person name="Tice H."/>
            <person name="Bruce D."/>
            <person name="Goodwin L."/>
            <person name="Pitluck S."/>
            <person name="Sims D."/>
            <person name="Brettin T."/>
            <person name="Detter J.C."/>
            <person name="Han C."/>
            <person name="Larimer F."/>
            <person name="Land M."/>
            <person name="Hauser L."/>
            <person name="Kyrpides N."/>
            <person name="Ivanova N."/>
            <person name="Marx C.J."/>
            <person name="Richardson P."/>
        </authorList>
    </citation>
    <scope>NUCLEOTIDE SEQUENCE [LARGE SCALE GENOMIC DNA]</scope>
    <source>
        <strain evidence="3">LMG 21967 / CNCM I-2342 / ORS 2060</strain>
        <plasmid evidence="3">Plasmid pMNOD05</plasmid>
    </source>
</reference>
<dbReference type="RefSeq" id="WP_012631430.1">
    <property type="nucleotide sequence ID" value="NC_011888.1"/>
</dbReference>
<feature type="compositionally biased region" description="Acidic residues" evidence="1">
    <location>
        <begin position="86"/>
        <end position="97"/>
    </location>
</feature>
<gene>
    <name evidence="2" type="ordered locus">Mnod_7741</name>
</gene>
<sequence length="118" mass="12274">MPIIMTPDGPAIWTDAGPLKLVRTAHGTAVQTPAGLVLISSALKAAFVVDEMVQTGDVEAAEGEPCRFTFKCSPAAFDILGSWGAEAEDEEDDGSEEPDNRDLPRSLSSCEAAPAVAA</sequence>
<protein>
    <submittedName>
        <fullName evidence="2">Uncharacterized protein</fullName>
    </submittedName>
</protein>
<dbReference type="OrthoDB" id="8005936at2"/>
<dbReference type="HOGENOM" id="CLU_2070354_0_0_5"/>
<evidence type="ECO:0000313" key="3">
    <source>
        <dbReference type="Proteomes" id="UP000008207"/>
    </source>
</evidence>
<keyword evidence="2" id="KW-0614">Plasmid</keyword>